<keyword evidence="3" id="KW-0813">Transport</keyword>
<keyword evidence="11" id="KW-1185">Reference proteome</keyword>
<feature type="domain" description="Mon2/Sec7/BIG1-like dimerisation and cyclophilin-binding" evidence="9">
    <location>
        <begin position="10"/>
        <end position="181"/>
    </location>
</feature>
<protein>
    <recommendedName>
        <fullName evidence="2">Protein MON2 homolog</fullName>
    </recommendedName>
</protein>
<dbReference type="Proteomes" id="UP000594260">
    <property type="component" value="Unplaced"/>
</dbReference>
<dbReference type="InterPro" id="IPR015403">
    <property type="entry name" value="Mon2/Sec7/BIG1-like_HDS"/>
</dbReference>
<dbReference type="RefSeq" id="XP_022660797.1">
    <property type="nucleotide sequence ID" value="XM_022805062.1"/>
</dbReference>
<reference evidence="10" key="1">
    <citation type="submission" date="2021-01" db="UniProtKB">
        <authorList>
            <consortium name="EnsemblMetazoa"/>
        </authorList>
    </citation>
    <scope>IDENTIFICATION</scope>
</reference>
<accession>A0A7M7K2S6</accession>
<comment type="similarity">
    <text evidence="1">Belongs to the MON2 family.</text>
</comment>
<dbReference type="CTD" id="23041"/>
<keyword evidence="4" id="KW-0653">Protein transport</keyword>
<dbReference type="InterPro" id="IPR016024">
    <property type="entry name" value="ARM-type_fold"/>
</dbReference>
<dbReference type="FunCoup" id="A0A7M7K2S6">
    <property type="interactions" value="1590"/>
</dbReference>
<feature type="domain" description="Mon2/Sec7/BIG1-like HDS" evidence="6">
    <location>
        <begin position="870"/>
        <end position="938"/>
    </location>
</feature>
<dbReference type="InterPro" id="IPR032629">
    <property type="entry name" value="DCB_dom"/>
</dbReference>
<dbReference type="Pfam" id="PF16213">
    <property type="entry name" value="DCB"/>
    <property type="match status" value="1"/>
</dbReference>
<feature type="domain" description="Mon2 C-terminal" evidence="8">
    <location>
        <begin position="1719"/>
        <end position="1888"/>
    </location>
</feature>
<dbReference type="Pfam" id="PF09324">
    <property type="entry name" value="Sec7-like_HDS"/>
    <property type="match status" value="1"/>
</dbReference>
<dbReference type="EnsemblMetazoa" id="XM_022805061">
    <property type="protein sequence ID" value="XP_022660796"/>
    <property type="gene ID" value="LOC111250203"/>
</dbReference>
<sequence>MGSRSAMNATDKKLLDNLQSDLRQLSNEAKRKFPAVKEAAESGIVKLRNAATKHEQLVLALRSDSPEILEPFFAGCESKHPKIVQISLNAIQRMINIKAVNNLAASNIVNCLWNLMETGLEEVKILQTITQLLVTTDSVQDHVLAKALVISFRLHFTKNLTTNNTASATIRQCVNCVFERARDHLKERTDLTKAYQCVDELKTGTHAAPPSLARPSADAYLLFQDLTFMVNAEQPTWLLGLQEMTRSFGLELIEDILAEFYQIFITHPEFTFLLKERVCPLVIKLFSPNTKFRAPQPTPGVSQEKPFFAICMRLIRIVSVLIARFYSCLVTECEIFLSLITKFLDPEKVEWQRALALEVMYKMCSQPDLLRCFCIHYDMKAHSSKILQEIINSLCVCVESLFLQDQIPTQLNPAQPGQPIQTPQPVFNYKGRAMPLLHKVTQGPLKPLFAEMLDKVEPSVVPEGYCLSIGYVSIIEMITSITKLIHKYQKKSPTTEEEATANQELCIQLVHSSWGGLISVMGLLLETSCDEQITDTLLTCITSYAVLCGQLNMCTPRDAFISAMCKGSLPPHYTLTVLTTIYQSSYISPRTVFEADSVVDMRPSLGPYLGSGGSLDGGSDIAPRTDQIVAVGTPLPTRSLPQGAHQGPVMLTAKNLQCMRALLILSQSNGAILSTAWHMVLTTLQHLVWILGLKPAAGGGLKAPPSGTAAQGGGASAAQSGPNATNQGVAGQGEACLTTAITNDLPVLSAMLSRLFENSHYVPLAGSVSQVFHASEKLSEVALHHLIDALCKLSQESMELAFSNREPSLFAVAKLLETALVNLGRVTVFWRPLSSHLNEVCQHPHTTMREWGAEALTYLVKSALNCKEYNPPLAENPALQQMLLAPLVDMGATTLHFDIRAKQIECTLAILHAGVAGESLSHGWQQILSIIGNITDNQGVICVGEKDADPHYPLLVAKNCTTGEALVRSAFQCLQRVVADFLPIMPCSSLQLCIQTAAKFGLQTQDLNVSLTAIGLLWNIADYLYQNKQRVSNELGQAGCVLLSVGSSKESTPTGGSPSRELTATLPPFDQLWMTLFSSLGDLCVDPRSAVRKSGGQTLFSTINAHGGLLEQQTWQAVLWNVLFPLLDRVRNLSGSASTEKVTDMAGNILIHHSRNTAQKQWAETQVLTLGGVARVFYVKRDILQSLGDFGRAWALLLEFIENSALSKNNEVSLSALKSFQDMLHMTSRGGSTAPPSNIAASVCGDSMSSAASFNGDSGLESLSTDRVSEEVMLWETAWRVWCTIGLNSTQAPAEGDQQEMFIPSQPFLTALIHIFPLLFQHIKSRFQEADLRKLCRVLENASAVPMHADTAPFILPSLTDVVLSPLQEAILSTIDTIQREILFSACAHLWDMLPVLFEQLLRFSAYACQAPSFGAFTPPCNTSGASGNSANSGPHGLEHHLNNNHNHTSNNLANNKPVTTDWITMSFVPFGERAMEMSVSLYTQIANKRAVIQARILHSIVKALHIPLALKYRCPSSSTWKLAVASLLSALHVGLPIAHSNPAMFEEMWADLAITLEEFLFSDSVPPPNQSLEEQQNDESLDTRVIQLIRECILPHAGKMPKIFVLRVVALLNKGSIHSATSSAPVVGAVPERNSAAGSGVAANLAGSTRAHSAYCTVQTTGEALAVAPGSAQSPSLTVLASGQIAKPISTPINQLNNSSSWPPAAVVSLSSMSRPALADVESSRKLREEFAKACFETLLQFSFLEGNAVTLQPETNLSLTDGPMSSSAQAGAMPQQNAGVVSKLAITSLLHRFEEVISSYVEDERLSGKCPLPRHRMSEISFVLKAIATLIASLKKAPRTSVDPSVWKQLIALYPSLVKCTTSSSPQVCRSLRESLHEYADLLSPPS</sequence>
<evidence type="ECO:0000256" key="2">
    <source>
        <dbReference type="ARBA" id="ARBA00017134"/>
    </source>
</evidence>
<name>A0A7M7K2S6_VARDE</name>
<evidence type="ECO:0000259" key="8">
    <source>
        <dbReference type="Pfam" id="PF16206"/>
    </source>
</evidence>
<dbReference type="GeneID" id="111250203"/>
<evidence type="ECO:0000256" key="3">
    <source>
        <dbReference type="ARBA" id="ARBA00022448"/>
    </source>
</evidence>
<evidence type="ECO:0000313" key="11">
    <source>
        <dbReference type="Proteomes" id="UP000594260"/>
    </source>
</evidence>
<dbReference type="Pfam" id="PF12783">
    <property type="entry name" value="Sec7-like_HUS"/>
    <property type="match status" value="1"/>
</dbReference>
<evidence type="ECO:0000259" key="7">
    <source>
        <dbReference type="Pfam" id="PF12783"/>
    </source>
</evidence>
<dbReference type="InterPro" id="IPR032691">
    <property type="entry name" value="Mon2/Sec7/BIG1-like_HUS"/>
</dbReference>
<evidence type="ECO:0000259" key="6">
    <source>
        <dbReference type="Pfam" id="PF09324"/>
    </source>
</evidence>
<evidence type="ECO:0000256" key="4">
    <source>
        <dbReference type="ARBA" id="ARBA00022927"/>
    </source>
</evidence>
<dbReference type="InterPro" id="IPR032817">
    <property type="entry name" value="Mon2_C"/>
</dbReference>
<dbReference type="RefSeq" id="XP_022660796.1">
    <property type="nucleotide sequence ID" value="XM_022805061.1"/>
</dbReference>
<evidence type="ECO:0000256" key="5">
    <source>
        <dbReference type="SAM" id="MobiDB-lite"/>
    </source>
</evidence>
<dbReference type="EnsemblMetazoa" id="XM_022805063">
    <property type="protein sequence ID" value="XP_022660798"/>
    <property type="gene ID" value="LOC111250203"/>
</dbReference>
<feature type="domain" description="Mon2 C-terminal" evidence="8">
    <location>
        <begin position="980"/>
        <end position="1624"/>
    </location>
</feature>
<dbReference type="OMA" id="AWRLCLN"/>
<organism evidence="10 11">
    <name type="scientific">Varroa destructor</name>
    <name type="common">Honeybee mite</name>
    <dbReference type="NCBI Taxonomy" id="109461"/>
    <lineage>
        <taxon>Eukaryota</taxon>
        <taxon>Metazoa</taxon>
        <taxon>Ecdysozoa</taxon>
        <taxon>Arthropoda</taxon>
        <taxon>Chelicerata</taxon>
        <taxon>Arachnida</taxon>
        <taxon>Acari</taxon>
        <taxon>Parasitiformes</taxon>
        <taxon>Mesostigmata</taxon>
        <taxon>Gamasina</taxon>
        <taxon>Dermanyssoidea</taxon>
        <taxon>Varroidae</taxon>
        <taxon>Varroa</taxon>
    </lineage>
</organism>
<dbReference type="InParanoid" id="A0A7M7K2S6"/>
<dbReference type="SUPFAM" id="SSF48371">
    <property type="entry name" value="ARM repeat"/>
    <property type="match status" value="2"/>
</dbReference>
<evidence type="ECO:0000259" key="9">
    <source>
        <dbReference type="Pfam" id="PF16213"/>
    </source>
</evidence>
<proteinExistence type="inferred from homology"/>
<dbReference type="OrthoDB" id="294853at2759"/>
<dbReference type="PANTHER" id="PTHR10663">
    <property type="entry name" value="GUANYL-NUCLEOTIDE EXCHANGE FACTOR"/>
    <property type="match status" value="1"/>
</dbReference>
<dbReference type="KEGG" id="vde:111250203"/>
<feature type="domain" description="Mon2/Sec7/BIG1-like HUS" evidence="7">
    <location>
        <begin position="217"/>
        <end position="386"/>
    </location>
</feature>
<dbReference type="PANTHER" id="PTHR10663:SF333">
    <property type="entry name" value="PROTEIN MON2 HOMOLOG"/>
    <property type="match status" value="1"/>
</dbReference>
<feature type="region of interest" description="Disordered" evidence="5">
    <location>
        <begin position="701"/>
        <end position="729"/>
    </location>
</feature>
<evidence type="ECO:0000256" key="1">
    <source>
        <dbReference type="ARBA" id="ARBA00008144"/>
    </source>
</evidence>
<dbReference type="Pfam" id="PF16206">
    <property type="entry name" value="Mon2_C"/>
    <property type="match status" value="2"/>
</dbReference>
<dbReference type="GO" id="GO:0015031">
    <property type="term" value="P:protein transport"/>
    <property type="evidence" value="ECO:0007669"/>
    <property type="project" value="UniProtKB-KW"/>
</dbReference>
<dbReference type="RefSeq" id="XP_022660798.1">
    <property type="nucleotide sequence ID" value="XM_022805063.1"/>
</dbReference>
<dbReference type="EnsemblMetazoa" id="XM_022805062">
    <property type="protein sequence ID" value="XP_022660797"/>
    <property type="gene ID" value="LOC111250203"/>
</dbReference>
<evidence type="ECO:0000313" key="10">
    <source>
        <dbReference type="EnsemblMetazoa" id="XP_022660798"/>
    </source>
</evidence>